<accession>A0A8H3XCH4</accession>
<protein>
    <submittedName>
        <fullName evidence="2">Retrotransposon nucleocapsid protein</fullName>
    </submittedName>
</protein>
<gene>
    <name evidence="2" type="ORF">F8M41_003155</name>
</gene>
<reference evidence="2 3" key="1">
    <citation type="journal article" date="2019" name="Environ. Microbiol.">
        <title>At the nexus of three kingdoms: the genome of the mycorrhizal fungus Gigaspora margarita provides insights into plant, endobacterial and fungal interactions.</title>
        <authorList>
            <person name="Venice F."/>
            <person name="Ghignone S."/>
            <person name="Salvioli di Fossalunga A."/>
            <person name="Amselem J."/>
            <person name="Novero M."/>
            <person name="Xianan X."/>
            <person name="Sedzielewska Toro K."/>
            <person name="Morin E."/>
            <person name="Lipzen A."/>
            <person name="Grigoriev I.V."/>
            <person name="Henrissat B."/>
            <person name="Martin F.M."/>
            <person name="Bonfante P."/>
        </authorList>
    </citation>
    <scope>NUCLEOTIDE SEQUENCE [LARGE SCALE GENOMIC DNA]</scope>
    <source>
        <strain evidence="2 3">BEG34</strain>
    </source>
</reference>
<keyword evidence="3" id="KW-1185">Reference proteome</keyword>
<dbReference type="OrthoDB" id="2440473at2759"/>
<feature type="region of interest" description="Disordered" evidence="1">
    <location>
        <begin position="1"/>
        <end position="108"/>
    </location>
</feature>
<evidence type="ECO:0000313" key="3">
    <source>
        <dbReference type="Proteomes" id="UP000439903"/>
    </source>
</evidence>
<dbReference type="AlphaFoldDB" id="A0A8H3XCH4"/>
<dbReference type="EMBL" id="WTPW01001274">
    <property type="protein sequence ID" value="KAF0445479.1"/>
    <property type="molecule type" value="Genomic_DNA"/>
</dbReference>
<comment type="caution">
    <text evidence="2">The sequence shown here is derived from an EMBL/GenBank/DDBJ whole genome shotgun (WGS) entry which is preliminary data.</text>
</comment>
<feature type="compositionally biased region" description="Low complexity" evidence="1">
    <location>
        <begin position="10"/>
        <end position="40"/>
    </location>
</feature>
<dbReference type="Proteomes" id="UP000439903">
    <property type="component" value="Unassembled WGS sequence"/>
</dbReference>
<sequence>MRNYSNSQDSLSPSPNMLGSLSPLPSNMMSLLPPNMMDSLSPPPPPNMIDSPSLPPSNMIESSSSLSPPNVMKSSSSSSPPNIMKSSSSSPPNNMSLSPPRPNMMSLSPPHPNMMIQGSSPPPNMIKNMANFAAATAHCDKEYGLTIAVAIQYHRKYGRYEYKLVSPPLPSNENMVSSLLSPNENVVPQLLSSNENVISPLPLPPNVISNVVSLLLLQPPPNVVNMVSQPPPSAIKNMANSRPFPSFYATQNVIEAEAINYLEVYTEKLRAQIEKGRKHPRRFEQNDLVQIRISKVDHAGCQYGRLNEHYTAIELVPINGTFREYPELIVIPETCVSAHEAAIQQSSGSITATKCLCKGNCLKNYCKYKKAGATCSNRCHPNNIQCKNN</sequence>
<proteinExistence type="predicted"/>
<feature type="compositionally biased region" description="Low complexity" evidence="1">
    <location>
        <begin position="48"/>
        <end position="108"/>
    </location>
</feature>
<name>A0A8H3XCH4_GIGMA</name>
<evidence type="ECO:0000256" key="1">
    <source>
        <dbReference type="SAM" id="MobiDB-lite"/>
    </source>
</evidence>
<organism evidence="2 3">
    <name type="scientific">Gigaspora margarita</name>
    <dbReference type="NCBI Taxonomy" id="4874"/>
    <lineage>
        <taxon>Eukaryota</taxon>
        <taxon>Fungi</taxon>
        <taxon>Fungi incertae sedis</taxon>
        <taxon>Mucoromycota</taxon>
        <taxon>Glomeromycotina</taxon>
        <taxon>Glomeromycetes</taxon>
        <taxon>Diversisporales</taxon>
        <taxon>Gigasporaceae</taxon>
        <taxon>Gigaspora</taxon>
    </lineage>
</organism>
<evidence type="ECO:0000313" key="2">
    <source>
        <dbReference type="EMBL" id="KAF0445479.1"/>
    </source>
</evidence>